<dbReference type="Proteomes" id="UP000014244">
    <property type="component" value="Unassembled WGS sequence"/>
</dbReference>
<proteinExistence type="predicted"/>
<reference evidence="2 3" key="1">
    <citation type="journal article" date="2013" name="PLoS ONE">
        <title>Lactobacillus paracasei comparative genomics: towards species pan-genome definition and exploitation of diversity.</title>
        <authorList>
            <person name="Smokvina T."/>
            <person name="Wels M."/>
            <person name="Polka J."/>
            <person name="Chervaux C."/>
            <person name="Brisse S."/>
            <person name="Boekhorst J."/>
            <person name="van Hylckama Vlieg J.E."/>
            <person name="Siezen R.J."/>
        </authorList>
    </citation>
    <scope>NUCLEOTIDE SEQUENCE [LARGE SCALE GENOMIC DNA]</scope>
    <source>
        <strain evidence="2 3">Lpp41</strain>
    </source>
</reference>
<accession>A0A829H6A6</accession>
<gene>
    <name evidence="2" type="ORF">Lpp41_08153</name>
</gene>
<dbReference type="SUPFAM" id="SSF49373">
    <property type="entry name" value="Invasin/intimin cell-adhesion fragments"/>
    <property type="match status" value="1"/>
</dbReference>
<dbReference type="AlphaFoldDB" id="A0A829H6A6"/>
<comment type="caution">
    <text evidence="2">The sequence shown here is derived from an EMBL/GenBank/DDBJ whole genome shotgun (WGS) entry which is preliminary data.</text>
</comment>
<dbReference type="InterPro" id="IPR003343">
    <property type="entry name" value="Big_2"/>
</dbReference>
<dbReference type="EMBL" id="ANKE01000379">
    <property type="protein sequence ID" value="EPC72992.1"/>
    <property type="molecule type" value="Genomic_DNA"/>
</dbReference>
<organism evidence="2 3">
    <name type="scientific">Lacticaseibacillus paracasei subsp. paracasei Lpp41</name>
    <dbReference type="NCBI Taxonomy" id="1256208"/>
    <lineage>
        <taxon>Bacteria</taxon>
        <taxon>Bacillati</taxon>
        <taxon>Bacillota</taxon>
        <taxon>Bacilli</taxon>
        <taxon>Lactobacillales</taxon>
        <taxon>Lactobacillaceae</taxon>
        <taxon>Lacticaseibacillus</taxon>
    </lineage>
</organism>
<evidence type="ECO:0000313" key="3">
    <source>
        <dbReference type="Proteomes" id="UP000014244"/>
    </source>
</evidence>
<protein>
    <submittedName>
        <fullName evidence="2">Ig domain-containing protein</fullName>
    </submittedName>
</protein>
<feature type="domain" description="BIG2" evidence="1">
    <location>
        <begin position="2"/>
        <end position="72"/>
    </location>
</feature>
<evidence type="ECO:0000259" key="1">
    <source>
        <dbReference type="SMART" id="SM00635"/>
    </source>
</evidence>
<dbReference type="SMART" id="SM00635">
    <property type="entry name" value="BID_2"/>
    <property type="match status" value="1"/>
</dbReference>
<name>A0A829H6A6_LACPA</name>
<dbReference type="Gene3D" id="2.60.40.1080">
    <property type="match status" value="1"/>
</dbReference>
<dbReference type="Pfam" id="PF02368">
    <property type="entry name" value="Big_2"/>
    <property type="match status" value="1"/>
</dbReference>
<dbReference type="InterPro" id="IPR008964">
    <property type="entry name" value="Invasin/intimin_cell_adhesion"/>
</dbReference>
<sequence>MSGVSLTPTTASIKVRATTALTAKVSPEDATDKAVSYESSKISVATVNSSGVVTGVSEGSGYHYRNNTRWQQNRKYCGNRNCCLKIKLSPQK</sequence>
<evidence type="ECO:0000313" key="2">
    <source>
        <dbReference type="EMBL" id="EPC72992.1"/>
    </source>
</evidence>